<protein>
    <submittedName>
        <fullName evidence="2">Low affinity iron permease family protein</fullName>
    </submittedName>
</protein>
<proteinExistence type="predicted"/>
<keyword evidence="1" id="KW-1133">Transmembrane helix</keyword>
<evidence type="ECO:0000313" key="2">
    <source>
        <dbReference type="EMBL" id="PZQ44672.1"/>
    </source>
</evidence>
<organism evidence="2 3">
    <name type="scientific">Micavibrio aeruginosavorus</name>
    <dbReference type="NCBI Taxonomy" id="349221"/>
    <lineage>
        <taxon>Bacteria</taxon>
        <taxon>Pseudomonadati</taxon>
        <taxon>Bdellovibrionota</taxon>
        <taxon>Bdellovibrionia</taxon>
        <taxon>Bdellovibrionales</taxon>
        <taxon>Pseudobdellovibrionaceae</taxon>
        <taxon>Micavibrio</taxon>
    </lineage>
</organism>
<keyword evidence="1" id="KW-0812">Transmembrane</keyword>
<dbReference type="Proteomes" id="UP000249417">
    <property type="component" value="Unassembled WGS sequence"/>
</dbReference>
<dbReference type="AlphaFoldDB" id="A0A2W5MTV6"/>
<gene>
    <name evidence="2" type="ORF">DI551_09615</name>
</gene>
<evidence type="ECO:0000256" key="1">
    <source>
        <dbReference type="SAM" id="Phobius"/>
    </source>
</evidence>
<dbReference type="GO" id="GO:0055085">
    <property type="term" value="P:transmembrane transport"/>
    <property type="evidence" value="ECO:0007669"/>
    <property type="project" value="InterPro"/>
</dbReference>
<comment type="caution">
    <text evidence="2">The sequence shown here is derived from an EMBL/GenBank/DDBJ whole genome shotgun (WGS) entry which is preliminary data.</text>
</comment>
<evidence type="ECO:0000313" key="3">
    <source>
        <dbReference type="Proteomes" id="UP000249417"/>
    </source>
</evidence>
<dbReference type="Pfam" id="PF04120">
    <property type="entry name" value="Iron_permease"/>
    <property type="match status" value="1"/>
</dbReference>
<reference evidence="2 3" key="1">
    <citation type="submission" date="2017-08" db="EMBL/GenBank/DDBJ databases">
        <title>Infants hospitalized years apart are colonized by the same room-sourced microbial strains.</title>
        <authorList>
            <person name="Brooks B."/>
            <person name="Olm M.R."/>
            <person name="Firek B.A."/>
            <person name="Baker R."/>
            <person name="Thomas B.C."/>
            <person name="Morowitz M.J."/>
            <person name="Banfield J.F."/>
        </authorList>
    </citation>
    <scope>NUCLEOTIDE SEQUENCE [LARGE SCALE GENOMIC DNA]</scope>
    <source>
        <strain evidence="2">S2_005_002_R2_29</strain>
    </source>
</reference>
<feature type="transmembrane region" description="Helical" evidence="1">
    <location>
        <begin position="47"/>
        <end position="66"/>
    </location>
</feature>
<dbReference type="InterPro" id="IPR007251">
    <property type="entry name" value="Iron_permease_Fet4"/>
</dbReference>
<name>A0A2W5MTV6_9BACT</name>
<sequence>MKSDNLFVALSHKVAMATGHPFTFFIALGIILAWGITGPIFGFNDTWQLVINTGTTIITFLMVFLIQSTQNRDTAAMQLKLDELIRVTEGAHTVLLDLEELDDNQLEKFRTEYEKIARIARTNIENGGTDTHVPDVDVSLLCGKTR</sequence>
<accession>A0A2W5MTV6</accession>
<dbReference type="EMBL" id="QFQB01000082">
    <property type="protein sequence ID" value="PZQ44672.1"/>
    <property type="molecule type" value="Genomic_DNA"/>
</dbReference>
<keyword evidence="1" id="KW-0472">Membrane</keyword>
<feature type="transmembrane region" description="Helical" evidence="1">
    <location>
        <begin position="21"/>
        <end position="41"/>
    </location>
</feature>